<dbReference type="AlphaFoldDB" id="M7SGN5"/>
<feature type="compositionally biased region" description="Basic and acidic residues" evidence="1">
    <location>
        <begin position="104"/>
        <end position="115"/>
    </location>
</feature>
<proteinExistence type="predicted"/>
<dbReference type="SUPFAM" id="SSF57997">
    <property type="entry name" value="Tropomyosin"/>
    <property type="match status" value="1"/>
</dbReference>
<evidence type="ECO:0000313" key="2">
    <source>
        <dbReference type="EMBL" id="EMR63433.1"/>
    </source>
</evidence>
<protein>
    <submittedName>
        <fullName evidence="2">Uncharacterized protein</fullName>
    </submittedName>
</protein>
<evidence type="ECO:0000256" key="1">
    <source>
        <dbReference type="SAM" id="MobiDB-lite"/>
    </source>
</evidence>
<gene>
    <name evidence="2" type="ORF">UCREL1_9624</name>
</gene>
<reference evidence="3" key="1">
    <citation type="journal article" date="2013" name="Genome Announc.">
        <title>Draft genome sequence of the grapevine dieback fungus Eutypa lata UCR-EL1.</title>
        <authorList>
            <person name="Blanco-Ulate B."/>
            <person name="Rolshausen P.E."/>
            <person name="Cantu D."/>
        </authorList>
    </citation>
    <scope>NUCLEOTIDE SEQUENCE [LARGE SCALE GENOMIC DNA]</scope>
    <source>
        <strain evidence="3">UCR-EL1</strain>
    </source>
</reference>
<dbReference type="Gene3D" id="1.10.287.1490">
    <property type="match status" value="1"/>
</dbReference>
<feature type="compositionally biased region" description="Basic and acidic residues" evidence="1">
    <location>
        <begin position="77"/>
        <end position="96"/>
    </location>
</feature>
<dbReference type="EMBL" id="KB707229">
    <property type="protein sequence ID" value="EMR63433.1"/>
    <property type="molecule type" value="Genomic_DNA"/>
</dbReference>
<accession>M7SGN5</accession>
<organism evidence="2 3">
    <name type="scientific">Eutypa lata (strain UCR-EL1)</name>
    <name type="common">Grapevine dieback disease fungus</name>
    <name type="synonym">Eutypa armeniacae</name>
    <dbReference type="NCBI Taxonomy" id="1287681"/>
    <lineage>
        <taxon>Eukaryota</taxon>
        <taxon>Fungi</taxon>
        <taxon>Dikarya</taxon>
        <taxon>Ascomycota</taxon>
        <taxon>Pezizomycotina</taxon>
        <taxon>Sordariomycetes</taxon>
        <taxon>Xylariomycetidae</taxon>
        <taxon>Xylariales</taxon>
        <taxon>Diatrypaceae</taxon>
        <taxon>Eutypa</taxon>
    </lineage>
</organism>
<name>M7SGN5_EUTLA</name>
<feature type="region of interest" description="Disordered" evidence="1">
    <location>
        <begin position="77"/>
        <end position="131"/>
    </location>
</feature>
<sequence>MRTPTDLIVEYFTPRINELIVDVAMADLAKELEETKAEVNRLKASLASLEEKARAYKEQADDLKARASLWECLVRSHEKRADDAEEDRSQLERELSDFQANGVRTDHDNRCRGLVEDENYDDDEEVNRGGY</sequence>
<keyword evidence="3" id="KW-1185">Reference proteome</keyword>
<dbReference type="HOGENOM" id="CLU_1927587_0_0_1"/>
<feature type="compositionally biased region" description="Acidic residues" evidence="1">
    <location>
        <begin position="116"/>
        <end position="125"/>
    </location>
</feature>
<dbReference type="KEGG" id="ela:UCREL1_9624"/>
<evidence type="ECO:0000313" key="3">
    <source>
        <dbReference type="Proteomes" id="UP000012174"/>
    </source>
</evidence>
<dbReference type="Proteomes" id="UP000012174">
    <property type="component" value="Unassembled WGS sequence"/>
</dbReference>